<evidence type="ECO:0000313" key="2">
    <source>
        <dbReference type="EMBL" id="KAF2787080.1"/>
    </source>
</evidence>
<name>A0A6A6WSG3_9PLEO</name>
<keyword evidence="1" id="KW-0472">Membrane</keyword>
<feature type="transmembrane region" description="Helical" evidence="1">
    <location>
        <begin position="100"/>
        <end position="118"/>
    </location>
</feature>
<evidence type="ECO:0000313" key="3">
    <source>
        <dbReference type="Proteomes" id="UP000799757"/>
    </source>
</evidence>
<evidence type="ECO:0000256" key="1">
    <source>
        <dbReference type="SAM" id="Phobius"/>
    </source>
</evidence>
<accession>A0A6A6WSG3</accession>
<keyword evidence="1" id="KW-0812">Transmembrane</keyword>
<organism evidence="2 3">
    <name type="scientific">Melanomma pulvis-pyrius CBS 109.77</name>
    <dbReference type="NCBI Taxonomy" id="1314802"/>
    <lineage>
        <taxon>Eukaryota</taxon>
        <taxon>Fungi</taxon>
        <taxon>Dikarya</taxon>
        <taxon>Ascomycota</taxon>
        <taxon>Pezizomycotina</taxon>
        <taxon>Dothideomycetes</taxon>
        <taxon>Pleosporomycetidae</taxon>
        <taxon>Pleosporales</taxon>
        <taxon>Melanommataceae</taxon>
        <taxon>Melanomma</taxon>
    </lineage>
</organism>
<keyword evidence="1" id="KW-1133">Transmembrane helix</keyword>
<dbReference type="EMBL" id="MU002363">
    <property type="protein sequence ID" value="KAF2787080.1"/>
    <property type="molecule type" value="Genomic_DNA"/>
</dbReference>
<sequence length="119" mass="13100">MDDYGWRRAKHAGSSRGKSDCLTPLCIIPSTPLSDDMHAITFMEIRVWGSRTCVVDWGYVCPIKSSVQSTLESRSPMPASPPRIALTKAFCTACRVFERVVLRASTSGAVIGALYFLIE</sequence>
<reference evidence="2" key="1">
    <citation type="journal article" date="2020" name="Stud. Mycol.">
        <title>101 Dothideomycetes genomes: a test case for predicting lifestyles and emergence of pathogens.</title>
        <authorList>
            <person name="Haridas S."/>
            <person name="Albert R."/>
            <person name="Binder M."/>
            <person name="Bloem J."/>
            <person name="Labutti K."/>
            <person name="Salamov A."/>
            <person name="Andreopoulos B."/>
            <person name="Baker S."/>
            <person name="Barry K."/>
            <person name="Bills G."/>
            <person name="Bluhm B."/>
            <person name="Cannon C."/>
            <person name="Castanera R."/>
            <person name="Culley D."/>
            <person name="Daum C."/>
            <person name="Ezra D."/>
            <person name="Gonzalez J."/>
            <person name="Henrissat B."/>
            <person name="Kuo A."/>
            <person name="Liang C."/>
            <person name="Lipzen A."/>
            <person name="Lutzoni F."/>
            <person name="Magnuson J."/>
            <person name="Mondo S."/>
            <person name="Nolan M."/>
            <person name="Ohm R."/>
            <person name="Pangilinan J."/>
            <person name="Park H.-J."/>
            <person name="Ramirez L."/>
            <person name="Alfaro M."/>
            <person name="Sun H."/>
            <person name="Tritt A."/>
            <person name="Yoshinaga Y."/>
            <person name="Zwiers L.-H."/>
            <person name="Turgeon B."/>
            <person name="Goodwin S."/>
            <person name="Spatafora J."/>
            <person name="Crous P."/>
            <person name="Grigoriev I."/>
        </authorList>
    </citation>
    <scope>NUCLEOTIDE SEQUENCE</scope>
    <source>
        <strain evidence="2">CBS 109.77</strain>
    </source>
</reference>
<proteinExistence type="predicted"/>
<gene>
    <name evidence="2" type="ORF">K505DRAFT_133239</name>
</gene>
<dbReference type="AlphaFoldDB" id="A0A6A6WSG3"/>
<dbReference type="Proteomes" id="UP000799757">
    <property type="component" value="Unassembled WGS sequence"/>
</dbReference>
<keyword evidence="3" id="KW-1185">Reference proteome</keyword>
<protein>
    <submittedName>
        <fullName evidence="2">Uncharacterized protein</fullName>
    </submittedName>
</protein>